<dbReference type="RefSeq" id="XP_012574755.2">
    <property type="nucleotide sequence ID" value="XM_012719301.2"/>
</dbReference>
<gene>
    <name evidence="13" type="primary">LOC101493920</name>
</gene>
<dbReference type="Pfam" id="PF07887">
    <property type="entry name" value="Calmodulin_bind"/>
    <property type="match status" value="1"/>
</dbReference>
<sequence>MATKRLYDDSDQDPNNSNEKRMRLSLTSVIGKAFMVQNLPNTLAVLEPLIKRVVREEVDQAIKKCFSHSINRSPSLRIQAPIKDKQSTLQFKFNKRLSLPIFTNSRMLDINGNPINIILVDKSKNDQIVPTSLPYPIKLEIVVLDGDFALNEKEDWTIDEFNRHIVKERLGKRPLLAGELNLTMRDGIAQIGDIEFTDNSSWIRSRKFRVAIKLINHGSNQSVRIQEGITDAFVVKDHRGELYKKHHPPMLEDDVWRLKKIGKDGAFHKKMAAHGIKTVQDFLKLAVIDTHKLRKILGIGMSDKMWDVAIKHAMTCDMGSKIYIYRGPQFIIFLNPICKLIKADINGHEFSSKDLSPINKSYIDKLVREAYTRWHDLEEIDEVLNDNIALLTQGDQAVEQYPNNHPASIVTTYHQNDYYSDKSTDVASYVTSNNEKMGCYELSHKQAYTTTSFANGFPLCFSGSQSDGEITLPNSDPRDIGGVTRQL</sequence>
<dbReference type="eggNOG" id="ENOG502QR87">
    <property type="taxonomic scope" value="Eukaryota"/>
</dbReference>
<organism evidence="12 13">
    <name type="scientific">Cicer arietinum</name>
    <name type="common">Chickpea</name>
    <name type="synonym">Garbanzo</name>
    <dbReference type="NCBI Taxonomy" id="3827"/>
    <lineage>
        <taxon>Eukaryota</taxon>
        <taxon>Viridiplantae</taxon>
        <taxon>Streptophyta</taxon>
        <taxon>Embryophyta</taxon>
        <taxon>Tracheophyta</taxon>
        <taxon>Spermatophyta</taxon>
        <taxon>Magnoliopsida</taxon>
        <taxon>eudicotyledons</taxon>
        <taxon>Gunneridae</taxon>
        <taxon>Pentapetalae</taxon>
        <taxon>rosids</taxon>
        <taxon>fabids</taxon>
        <taxon>Fabales</taxon>
        <taxon>Fabaceae</taxon>
        <taxon>Papilionoideae</taxon>
        <taxon>50 kb inversion clade</taxon>
        <taxon>NPAAA clade</taxon>
        <taxon>Hologalegina</taxon>
        <taxon>IRL clade</taxon>
        <taxon>Cicereae</taxon>
        <taxon>Cicer</taxon>
    </lineage>
</organism>
<comment type="subcellular location">
    <subcellularLocation>
        <location evidence="1">Nucleus</location>
    </subcellularLocation>
</comment>
<keyword evidence="7" id="KW-0539">Nucleus</keyword>
<reference evidence="12" key="1">
    <citation type="journal article" date="2013" name="Nat. Biotechnol.">
        <title>Draft genome sequence of chickpea (Cicer arietinum) provides a resource for trait improvement.</title>
        <authorList>
            <person name="Varshney R.K."/>
            <person name="Song C."/>
            <person name="Saxena R.K."/>
            <person name="Azam S."/>
            <person name="Yu S."/>
            <person name="Sharpe A.G."/>
            <person name="Cannon S."/>
            <person name="Baek J."/>
            <person name="Rosen B.D."/>
            <person name="Tar'an B."/>
            <person name="Millan T."/>
            <person name="Zhang X."/>
            <person name="Ramsay L.D."/>
            <person name="Iwata A."/>
            <person name="Wang Y."/>
            <person name="Nelson W."/>
            <person name="Farmer A.D."/>
            <person name="Gaur P.M."/>
            <person name="Soderlund C."/>
            <person name="Penmetsa R.V."/>
            <person name="Xu C."/>
            <person name="Bharti A.K."/>
            <person name="He W."/>
            <person name="Winter P."/>
            <person name="Zhao S."/>
            <person name="Hane J.K."/>
            <person name="Carrasquilla-Garcia N."/>
            <person name="Condie J.A."/>
            <person name="Upadhyaya H.D."/>
            <person name="Luo M.C."/>
            <person name="Thudi M."/>
            <person name="Gowda C.L."/>
            <person name="Singh N.P."/>
            <person name="Lichtenzveig J."/>
            <person name="Gali K.K."/>
            <person name="Rubio J."/>
            <person name="Nadarajan N."/>
            <person name="Dolezel J."/>
            <person name="Bansal K.C."/>
            <person name="Xu X."/>
            <person name="Edwards D."/>
            <person name="Zhang G."/>
            <person name="Kahl G."/>
            <person name="Gil J."/>
            <person name="Singh K.B."/>
            <person name="Datta S.K."/>
            <person name="Jackson S.A."/>
            <person name="Wang J."/>
            <person name="Cook D.R."/>
        </authorList>
    </citation>
    <scope>NUCLEOTIDE SEQUENCE [LARGE SCALE GENOMIC DNA]</scope>
    <source>
        <strain evidence="12">cv. CDC Frontier</strain>
    </source>
</reference>
<dbReference type="STRING" id="3827.A0A1S3EFZ3"/>
<dbReference type="AlphaFoldDB" id="A0A1S3EFZ3"/>
<reference evidence="13" key="2">
    <citation type="submission" date="2025-08" db="UniProtKB">
        <authorList>
            <consortium name="RefSeq"/>
        </authorList>
    </citation>
    <scope>IDENTIFICATION</scope>
    <source>
        <tissue evidence="13">Etiolated seedlings</tissue>
    </source>
</reference>
<dbReference type="Proteomes" id="UP000087171">
    <property type="component" value="Chromosome Ca8"/>
</dbReference>
<keyword evidence="12" id="KW-1185">Reference proteome</keyword>
<evidence type="ECO:0000256" key="3">
    <source>
        <dbReference type="ARBA" id="ARBA00023015"/>
    </source>
</evidence>
<dbReference type="InterPro" id="IPR046831">
    <property type="entry name" value="Calmodulin_bind_N"/>
</dbReference>
<dbReference type="PaxDb" id="3827-XP_004512904.1"/>
<protein>
    <submittedName>
        <fullName evidence="13">Protein SAR DEFICIENT 1</fullName>
    </submittedName>
</protein>
<dbReference type="InterPro" id="IPR046830">
    <property type="entry name" value="Calmod_bind_M"/>
</dbReference>
<dbReference type="InterPro" id="IPR012416">
    <property type="entry name" value="CBP60"/>
</dbReference>
<dbReference type="GO" id="GO:0005516">
    <property type="term" value="F:calmodulin binding"/>
    <property type="evidence" value="ECO:0007669"/>
    <property type="project" value="InterPro"/>
</dbReference>
<evidence type="ECO:0000256" key="5">
    <source>
        <dbReference type="ARBA" id="ARBA00023159"/>
    </source>
</evidence>
<dbReference type="Pfam" id="PF20452">
    <property type="entry name" value="Calmod_bind_C"/>
    <property type="match status" value="1"/>
</dbReference>
<dbReference type="Pfam" id="PF20451">
    <property type="entry name" value="Calmod_bind_M"/>
    <property type="match status" value="1"/>
</dbReference>
<evidence type="ECO:0000256" key="8">
    <source>
        <dbReference type="SAM" id="MobiDB-lite"/>
    </source>
</evidence>
<evidence type="ECO:0000313" key="13">
    <source>
        <dbReference type="RefSeq" id="XP_012574755.2"/>
    </source>
</evidence>
<dbReference type="GO" id="GO:0005634">
    <property type="term" value="C:nucleus"/>
    <property type="evidence" value="ECO:0007669"/>
    <property type="project" value="UniProtKB-SubCell"/>
</dbReference>
<evidence type="ECO:0000256" key="2">
    <source>
        <dbReference type="ARBA" id="ARBA00007214"/>
    </source>
</evidence>
<evidence type="ECO:0000259" key="9">
    <source>
        <dbReference type="Pfam" id="PF07887"/>
    </source>
</evidence>
<keyword evidence="5" id="KW-0010">Activator</keyword>
<proteinExistence type="inferred from homology"/>
<evidence type="ECO:0000256" key="4">
    <source>
        <dbReference type="ARBA" id="ARBA00023125"/>
    </source>
</evidence>
<evidence type="ECO:0000256" key="6">
    <source>
        <dbReference type="ARBA" id="ARBA00023163"/>
    </source>
</evidence>
<dbReference type="GO" id="GO:0080142">
    <property type="term" value="P:regulation of salicylic acid biosynthetic process"/>
    <property type="evidence" value="ECO:0007669"/>
    <property type="project" value="TreeGrafter"/>
</dbReference>
<evidence type="ECO:0000256" key="1">
    <source>
        <dbReference type="ARBA" id="ARBA00004123"/>
    </source>
</evidence>
<evidence type="ECO:0000256" key="7">
    <source>
        <dbReference type="ARBA" id="ARBA00023242"/>
    </source>
</evidence>
<evidence type="ECO:0000259" key="10">
    <source>
        <dbReference type="Pfam" id="PF20451"/>
    </source>
</evidence>
<name>A0A1S3EFZ3_CICAR</name>
<dbReference type="KEGG" id="cam:101493920"/>
<keyword evidence="3" id="KW-0805">Transcription regulation</keyword>
<dbReference type="GeneID" id="101493920"/>
<keyword evidence="4" id="KW-0238">DNA-binding</keyword>
<dbReference type="PANTHER" id="PTHR31713">
    <property type="entry name" value="OS02G0177800 PROTEIN"/>
    <property type="match status" value="1"/>
</dbReference>
<keyword evidence="6" id="KW-0804">Transcription</keyword>
<feature type="domain" description="Calmodulin binding protein C-terminal" evidence="11">
    <location>
        <begin position="321"/>
        <end position="380"/>
    </location>
</feature>
<evidence type="ECO:0000313" key="12">
    <source>
        <dbReference type="Proteomes" id="UP000087171"/>
    </source>
</evidence>
<feature type="region of interest" description="Disordered" evidence="8">
    <location>
        <begin position="468"/>
        <end position="487"/>
    </location>
</feature>
<feature type="domain" description="Calmodulin binding protein-like N-terminal" evidence="9">
    <location>
        <begin position="89"/>
        <end position="238"/>
    </location>
</feature>
<comment type="similarity">
    <text evidence="2">Belongs to the plant ACBP60 protein family.</text>
</comment>
<dbReference type="GO" id="GO:0003700">
    <property type="term" value="F:DNA-binding transcription factor activity"/>
    <property type="evidence" value="ECO:0007669"/>
    <property type="project" value="TreeGrafter"/>
</dbReference>
<accession>A0A1S3EFZ3</accession>
<dbReference type="PANTHER" id="PTHR31713:SF75">
    <property type="entry name" value="CALMODULIN-BINDING-LIKE PROTEIN"/>
    <property type="match status" value="1"/>
</dbReference>
<dbReference type="GO" id="GO:0043565">
    <property type="term" value="F:sequence-specific DNA binding"/>
    <property type="evidence" value="ECO:0007669"/>
    <property type="project" value="TreeGrafter"/>
</dbReference>
<dbReference type="InterPro" id="IPR046829">
    <property type="entry name" value="Calmod_bind_C"/>
</dbReference>
<dbReference type="OrthoDB" id="757051at2759"/>
<evidence type="ECO:0000259" key="11">
    <source>
        <dbReference type="Pfam" id="PF20452"/>
    </source>
</evidence>
<feature type="domain" description="Calmodulin binding protein central" evidence="10">
    <location>
        <begin position="250"/>
        <end position="316"/>
    </location>
</feature>